<evidence type="ECO:0000313" key="2">
    <source>
        <dbReference type="EMBL" id="SUZ60010.1"/>
    </source>
</evidence>
<proteinExistence type="predicted"/>
<feature type="compositionally biased region" description="Basic and acidic residues" evidence="1">
    <location>
        <begin position="109"/>
        <end position="120"/>
    </location>
</feature>
<name>A0A381NZI1_9ZZZZ</name>
<organism evidence="2">
    <name type="scientific">marine metagenome</name>
    <dbReference type="NCBI Taxonomy" id="408172"/>
    <lineage>
        <taxon>unclassified sequences</taxon>
        <taxon>metagenomes</taxon>
        <taxon>ecological metagenomes</taxon>
    </lineage>
</organism>
<reference evidence="2" key="1">
    <citation type="submission" date="2018-05" db="EMBL/GenBank/DDBJ databases">
        <authorList>
            <person name="Lanie J.A."/>
            <person name="Ng W.-L."/>
            <person name="Kazmierczak K.M."/>
            <person name="Andrzejewski T.M."/>
            <person name="Davidsen T.M."/>
            <person name="Wayne K.J."/>
            <person name="Tettelin H."/>
            <person name="Glass J.I."/>
            <person name="Rusch D."/>
            <person name="Podicherti R."/>
            <person name="Tsui H.-C.T."/>
            <person name="Winkler M.E."/>
        </authorList>
    </citation>
    <scope>NUCLEOTIDE SEQUENCE</scope>
</reference>
<gene>
    <name evidence="2" type="ORF">METZ01_LOCUS12864</name>
</gene>
<feature type="region of interest" description="Disordered" evidence="1">
    <location>
        <begin position="95"/>
        <end position="120"/>
    </location>
</feature>
<sequence>MPRTPDGHPDLQGNWTNVTITPFQRAQNQGPVFTAEEVAQREGRAVNAVVRGAQPSDPDRSAPEAGGNIGSYNSVYFEQGMRVAVVNGEYRASLITNPSNGRRPSRTSEAQERLRERRESLSQFDQFDNPENRSLIERCLLFAGNAGPPMIPQNAYNNNYTIVQTADYVMIHPEVIHDTRIIQMGTPDPLPDHVRPWLGDSWGRWEGDVLVVETTNFHPLQTFQGLPSDDLKVIERFTRVDEETILYEFTIDDPTSYTQQWGGEIPFKKLDALLYEYACHEGNYALSNVLSGARYQDRQAEQNR</sequence>
<protein>
    <submittedName>
        <fullName evidence="2">Uncharacterized protein</fullName>
    </submittedName>
</protein>
<dbReference type="AlphaFoldDB" id="A0A381NZI1"/>
<dbReference type="EMBL" id="UINC01000713">
    <property type="protein sequence ID" value="SUZ60010.1"/>
    <property type="molecule type" value="Genomic_DNA"/>
</dbReference>
<evidence type="ECO:0000256" key="1">
    <source>
        <dbReference type="SAM" id="MobiDB-lite"/>
    </source>
</evidence>
<accession>A0A381NZI1</accession>